<dbReference type="InterPro" id="IPR050126">
    <property type="entry name" value="Ap4A_hydrolase"/>
</dbReference>
<dbReference type="InterPro" id="IPR004843">
    <property type="entry name" value="Calcineurin-like_PHP"/>
</dbReference>
<dbReference type="Proteomes" id="UP000010467">
    <property type="component" value="Chromosome"/>
</dbReference>
<proteinExistence type="predicted"/>
<dbReference type="PANTHER" id="PTHR42850:SF2">
    <property type="entry name" value="BLL5683 PROTEIN"/>
    <property type="match status" value="1"/>
</dbReference>
<organism evidence="2 3">
    <name type="scientific">Deinococcus peraridilitoris (strain DSM 19664 / LMG 22246 / CIP 109416 / KR-200)</name>
    <dbReference type="NCBI Taxonomy" id="937777"/>
    <lineage>
        <taxon>Bacteria</taxon>
        <taxon>Thermotogati</taxon>
        <taxon>Deinococcota</taxon>
        <taxon>Deinococci</taxon>
        <taxon>Deinococcales</taxon>
        <taxon>Deinococcaceae</taxon>
        <taxon>Deinococcus</taxon>
    </lineage>
</organism>
<dbReference type="eggNOG" id="COG0639">
    <property type="taxonomic scope" value="Bacteria"/>
</dbReference>
<evidence type="ECO:0000259" key="1">
    <source>
        <dbReference type="Pfam" id="PF00149"/>
    </source>
</evidence>
<dbReference type="STRING" id="937777.Deipe_3274"/>
<dbReference type="InterPro" id="IPR029052">
    <property type="entry name" value="Metallo-depent_PP-like"/>
</dbReference>
<dbReference type="GO" id="GO:0005737">
    <property type="term" value="C:cytoplasm"/>
    <property type="evidence" value="ECO:0007669"/>
    <property type="project" value="TreeGrafter"/>
</dbReference>
<sequence length="286" mass="32027">MVRLAIIADVHGNKPALDAVLADVRLVGADRLIVNGDVVNRGPDGVAVMEDLLAQGAQFTLGNHDALMNLWHDRDPEIPTEWFHDPFFASFSWCANELSRAGLLQEFTRWPMTLRVDVPGAPSVVVAHGTPDHYREGIGRRMSEARMGQLLDESAADVLVGSHTHVPGEWRLGSKLLINTGAVGAPFNRDARAQYLLLRLQGDCWQPEIRFVPYDLSAVLRNYEESGLLSHGGLSAHIFREELPAAYPIYARFWEWVEGENRAKDWNAWREFERIVLPQYGLTPVG</sequence>
<dbReference type="GO" id="GO:0016791">
    <property type="term" value="F:phosphatase activity"/>
    <property type="evidence" value="ECO:0007669"/>
    <property type="project" value="TreeGrafter"/>
</dbReference>
<evidence type="ECO:0000313" key="3">
    <source>
        <dbReference type="Proteomes" id="UP000010467"/>
    </source>
</evidence>
<dbReference type="RefSeq" id="WP_015237014.1">
    <property type="nucleotide sequence ID" value="NC_019793.1"/>
</dbReference>
<keyword evidence="3" id="KW-1185">Reference proteome</keyword>
<dbReference type="HOGENOM" id="CLU_074761_0_0_0"/>
<feature type="domain" description="Calcineurin-like phosphoesterase" evidence="1">
    <location>
        <begin position="3"/>
        <end position="167"/>
    </location>
</feature>
<name>L0A4E9_DEIPD</name>
<gene>
    <name evidence="2" type="ordered locus">Deipe_3274</name>
</gene>
<accession>L0A4E9</accession>
<dbReference type="SUPFAM" id="SSF56300">
    <property type="entry name" value="Metallo-dependent phosphatases"/>
    <property type="match status" value="1"/>
</dbReference>
<dbReference type="KEGG" id="dpd:Deipe_3274"/>
<evidence type="ECO:0000313" key="2">
    <source>
        <dbReference type="EMBL" id="AFZ68716.1"/>
    </source>
</evidence>
<reference evidence="3" key="1">
    <citation type="submission" date="2012-03" db="EMBL/GenBank/DDBJ databases">
        <title>Complete sequence of chromosome of Deinococcus peraridilitoris DSM 19664.</title>
        <authorList>
            <person name="Lucas S."/>
            <person name="Copeland A."/>
            <person name="Lapidus A."/>
            <person name="Glavina del Rio T."/>
            <person name="Dalin E."/>
            <person name="Tice H."/>
            <person name="Bruce D."/>
            <person name="Goodwin L."/>
            <person name="Pitluck S."/>
            <person name="Peters L."/>
            <person name="Mikhailova N."/>
            <person name="Lu M."/>
            <person name="Kyrpides N."/>
            <person name="Mavromatis K."/>
            <person name="Ivanova N."/>
            <person name="Brettin T."/>
            <person name="Detter J.C."/>
            <person name="Han C."/>
            <person name="Larimer F."/>
            <person name="Land M."/>
            <person name="Hauser L."/>
            <person name="Markowitz V."/>
            <person name="Cheng J.-F."/>
            <person name="Hugenholtz P."/>
            <person name="Woyke T."/>
            <person name="Wu D."/>
            <person name="Pukall R."/>
            <person name="Steenblock K."/>
            <person name="Brambilla E."/>
            <person name="Klenk H.-P."/>
            <person name="Eisen J.A."/>
        </authorList>
    </citation>
    <scope>NUCLEOTIDE SEQUENCE [LARGE SCALE GENOMIC DNA]</scope>
    <source>
        <strain evidence="3">DSM 19664 / LMG 22246 / CIP 109416 / KR-200</strain>
    </source>
</reference>
<dbReference type="OrthoDB" id="9813918at2"/>
<dbReference type="Pfam" id="PF00149">
    <property type="entry name" value="Metallophos"/>
    <property type="match status" value="1"/>
</dbReference>
<dbReference type="PANTHER" id="PTHR42850">
    <property type="entry name" value="METALLOPHOSPHOESTERASE"/>
    <property type="match status" value="1"/>
</dbReference>
<dbReference type="AlphaFoldDB" id="L0A4E9"/>
<dbReference type="Gene3D" id="3.60.21.10">
    <property type="match status" value="1"/>
</dbReference>
<dbReference type="PATRIC" id="fig|937777.3.peg.3290"/>
<protein>
    <submittedName>
        <fullName evidence="2">Putative phosphoesterase</fullName>
    </submittedName>
</protein>
<dbReference type="EMBL" id="CP003382">
    <property type="protein sequence ID" value="AFZ68716.1"/>
    <property type="molecule type" value="Genomic_DNA"/>
</dbReference>